<sequence>MRYRDPDGEQRRPGFETKGEADAHRDAVAHKLRSGTYLRHGAKGTTLEAFGADWLKRKGDLATLRTYERHLRLHVYPILGDRVVASLTARDIRLLTQCLDASSTHGESIYSTLSTMLTAAVDDGLLASNPCKAASLRPFKPRSRRRAVKTGQVQVWPETVTSSVIRALPKWYRAKGMLGAGSALRPAELIGFSPDDADFENGWINVVRQVQWVTGHGWCYKLPKHKKIRRAPMSGGLADVLALHMETFPPVEVVLPWYDPDAKEGKQFKDRVVRLTFYTPQLRVVSSKVFNADVWKPALVQAGVIPDTPGPGDTKYAASPENGVRMLRHICATRWIEAGESPVDVADWLGHEDPQITFERYVHGGRNGAGDRGSASVDRWLRDTLNASATLRV</sequence>
<protein>
    <submittedName>
        <fullName evidence="7">Site-specific integrase</fullName>
    </submittedName>
</protein>
<dbReference type="GO" id="GO:0003677">
    <property type="term" value="F:DNA binding"/>
    <property type="evidence" value="ECO:0007669"/>
    <property type="project" value="UniProtKB-KW"/>
</dbReference>
<evidence type="ECO:0000313" key="7">
    <source>
        <dbReference type="EMBL" id="WTU72644.1"/>
    </source>
</evidence>
<evidence type="ECO:0000256" key="1">
    <source>
        <dbReference type="ARBA" id="ARBA00008857"/>
    </source>
</evidence>
<dbReference type="InterPro" id="IPR013762">
    <property type="entry name" value="Integrase-like_cat_sf"/>
</dbReference>
<dbReference type="SUPFAM" id="SSF56349">
    <property type="entry name" value="DNA breaking-rejoining enzymes"/>
    <property type="match status" value="1"/>
</dbReference>
<dbReference type="InterPro" id="IPR050808">
    <property type="entry name" value="Phage_Integrase"/>
</dbReference>
<keyword evidence="4" id="KW-0233">DNA recombination</keyword>
<feature type="region of interest" description="Disordered" evidence="5">
    <location>
        <begin position="1"/>
        <end position="23"/>
    </location>
</feature>
<gene>
    <name evidence="7" type="ORF">OG327_04400</name>
</gene>
<keyword evidence="3" id="KW-0238">DNA-binding</keyword>
<name>A0AAU2JMB6_9ACTN</name>
<dbReference type="InterPro" id="IPR010998">
    <property type="entry name" value="Integrase_recombinase_N"/>
</dbReference>
<dbReference type="Gene3D" id="1.10.150.130">
    <property type="match status" value="1"/>
</dbReference>
<comment type="similarity">
    <text evidence="1">Belongs to the 'phage' integrase family.</text>
</comment>
<feature type="domain" description="Tyr recombinase" evidence="6">
    <location>
        <begin position="143"/>
        <end position="378"/>
    </location>
</feature>
<evidence type="ECO:0000259" key="6">
    <source>
        <dbReference type="PROSITE" id="PS51898"/>
    </source>
</evidence>
<dbReference type="InterPro" id="IPR002104">
    <property type="entry name" value="Integrase_catalytic"/>
</dbReference>
<dbReference type="Gene3D" id="1.10.443.10">
    <property type="entry name" value="Intergrase catalytic core"/>
    <property type="match status" value="1"/>
</dbReference>
<dbReference type="PANTHER" id="PTHR30629">
    <property type="entry name" value="PROPHAGE INTEGRASE"/>
    <property type="match status" value="1"/>
</dbReference>
<evidence type="ECO:0000256" key="4">
    <source>
        <dbReference type="ARBA" id="ARBA00023172"/>
    </source>
</evidence>
<reference evidence="7" key="1">
    <citation type="submission" date="2022-10" db="EMBL/GenBank/DDBJ databases">
        <title>The complete genomes of actinobacterial strains from the NBC collection.</title>
        <authorList>
            <person name="Joergensen T.S."/>
            <person name="Alvarez Arevalo M."/>
            <person name="Sterndorff E.B."/>
            <person name="Faurdal D."/>
            <person name="Vuksanovic O."/>
            <person name="Mourched A.-S."/>
            <person name="Charusanti P."/>
            <person name="Shaw S."/>
            <person name="Blin K."/>
            <person name="Weber T."/>
        </authorList>
    </citation>
    <scope>NUCLEOTIDE SEQUENCE</scope>
    <source>
        <strain evidence="7">NBC_00049</strain>
    </source>
</reference>
<organism evidence="7">
    <name type="scientific">Streptomyces sp. NBC_00049</name>
    <dbReference type="NCBI Taxonomy" id="2903617"/>
    <lineage>
        <taxon>Bacteria</taxon>
        <taxon>Bacillati</taxon>
        <taxon>Actinomycetota</taxon>
        <taxon>Actinomycetes</taxon>
        <taxon>Kitasatosporales</taxon>
        <taxon>Streptomycetaceae</taxon>
        <taxon>Streptomyces</taxon>
    </lineage>
</organism>
<evidence type="ECO:0000256" key="2">
    <source>
        <dbReference type="ARBA" id="ARBA00022908"/>
    </source>
</evidence>
<dbReference type="PANTHER" id="PTHR30629:SF2">
    <property type="entry name" value="PROPHAGE INTEGRASE INTS-RELATED"/>
    <property type="match status" value="1"/>
</dbReference>
<evidence type="ECO:0000256" key="3">
    <source>
        <dbReference type="ARBA" id="ARBA00023125"/>
    </source>
</evidence>
<evidence type="ECO:0000256" key="5">
    <source>
        <dbReference type="SAM" id="MobiDB-lite"/>
    </source>
</evidence>
<proteinExistence type="inferred from homology"/>
<keyword evidence="2" id="KW-0229">DNA integration</keyword>
<dbReference type="GO" id="GO:0006310">
    <property type="term" value="P:DNA recombination"/>
    <property type="evidence" value="ECO:0007669"/>
    <property type="project" value="UniProtKB-KW"/>
</dbReference>
<dbReference type="InterPro" id="IPR011010">
    <property type="entry name" value="DNA_brk_join_enz"/>
</dbReference>
<dbReference type="GO" id="GO:0015074">
    <property type="term" value="P:DNA integration"/>
    <property type="evidence" value="ECO:0007669"/>
    <property type="project" value="UniProtKB-KW"/>
</dbReference>
<dbReference type="EMBL" id="CP108264">
    <property type="protein sequence ID" value="WTU72644.1"/>
    <property type="molecule type" value="Genomic_DNA"/>
</dbReference>
<dbReference type="AlphaFoldDB" id="A0AAU2JMB6"/>
<dbReference type="PROSITE" id="PS51898">
    <property type="entry name" value="TYR_RECOMBINASE"/>
    <property type="match status" value="1"/>
</dbReference>
<accession>A0AAU2JMB6</accession>